<sequence length="84" mass="9944">MYNRENNLTTFASFSFSFFNLVLETFPPERRWKLHFAAYFCGSISFLYLSSVFYSSYKCIVDGGRRQEFVMQPQSTRSYKDSSI</sequence>
<evidence type="ECO:0000256" key="1">
    <source>
        <dbReference type="SAM" id="Phobius"/>
    </source>
</evidence>
<gene>
    <name evidence="2" type="ORF">RDI58_013261</name>
</gene>
<dbReference type="Proteomes" id="UP001371456">
    <property type="component" value="Unassembled WGS sequence"/>
</dbReference>
<accession>A0AAN8YF26</accession>
<protein>
    <submittedName>
        <fullName evidence="2">Uncharacterized protein</fullName>
    </submittedName>
</protein>
<dbReference type="AlphaFoldDB" id="A0AAN8YF26"/>
<keyword evidence="1" id="KW-1133">Transmembrane helix</keyword>
<dbReference type="EMBL" id="JBANQN010000005">
    <property type="protein sequence ID" value="KAK6789461.1"/>
    <property type="molecule type" value="Genomic_DNA"/>
</dbReference>
<name>A0AAN8YF26_SOLBU</name>
<proteinExistence type="predicted"/>
<organism evidence="2 3">
    <name type="scientific">Solanum bulbocastanum</name>
    <name type="common">Wild potato</name>
    <dbReference type="NCBI Taxonomy" id="147425"/>
    <lineage>
        <taxon>Eukaryota</taxon>
        <taxon>Viridiplantae</taxon>
        <taxon>Streptophyta</taxon>
        <taxon>Embryophyta</taxon>
        <taxon>Tracheophyta</taxon>
        <taxon>Spermatophyta</taxon>
        <taxon>Magnoliopsida</taxon>
        <taxon>eudicotyledons</taxon>
        <taxon>Gunneridae</taxon>
        <taxon>Pentapetalae</taxon>
        <taxon>asterids</taxon>
        <taxon>lamiids</taxon>
        <taxon>Solanales</taxon>
        <taxon>Solanaceae</taxon>
        <taxon>Solanoideae</taxon>
        <taxon>Solaneae</taxon>
        <taxon>Solanum</taxon>
    </lineage>
</organism>
<feature type="transmembrane region" description="Helical" evidence="1">
    <location>
        <begin position="34"/>
        <end position="57"/>
    </location>
</feature>
<comment type="caution">
    <text evidence="2">The sequence shown here is derived from an EMBL/GenBank/DDBJ whole genome shotgun (WGS) entry which is preliminary data.</text>
</comment>
<reference evidence="2 3" key="1">
    <citation type="submission" date="2024-02" db="EMBL/GenBank/DDBJ databases">
        <title>de novo genome assembly of Solanum bulbocastanum strain 11H21.</title>
        <authorList>
            <person name="Hosaka A.J."/>
        </authorList>
    </citation>
    <scope>NUCLEOTIDE SEQUENCE [LARGE SCALE GENOMIC DNA]</scope>
    <source>
        <tissue evidence="2">Young leaves</tissue>
    </source>
</reference>
<keyword evidence="1" id="KW-0812">Transmembrane</keyword>
<evidence type="ECO:0000313" key="3">
    <source>
        <dbReference type="Proteomes" id="UP001371456"/>
    </source>
</evidence>
<evidence type="ECO:0000313" key="2">
    <source>
        <dbReference type="EMBL" id="KAK6789461.1"/>
    </source>
</evidence>
<keyword evidence="1" id="KW-0472">Membrane</keyword>
<keyword evidence="3" id="KW-1185">Reference proteome</keyword>